<dbReference type="SUPFAM" id="SSF55073">
    <property type="entry name" value="Nucleotide cyclase"/>
    <property type="match status" value="1"/>
</dbReference>
<dbReference type="InterPro" id="IPR043128">
    <property type="entry name" value="Rev_trsase/Diguanyl_cyclase"/>
</dbReference>
<protein>
    <recommendedName>
        <fullName evidence="2">diguanylate cyclase</fullName>
        <ecNumber evidence="2">2.7.7.65</ecNumber>
    </recommendedName>
</protein>
<sequence length="665" mass="74213">MAEDASGGNWQYKYYALLEQLEQNDKQAVHVENLLRRSLSRISLAADGLDESLDESLDDQLKALRKSIRDGVDHDTLTTIIDAISATLTRLDTQREKEAAAKPADLLIELFDVIEWPSGVARKLKTLRHDMERLNDETGLPPIIREFAGLLLEAGEKIAEEKHEAGEEGESEEKGGLFGRLFGRDKKSEEESVEEEVDDSLPEPPALDEVPTPNEAPPTPETEAAPSQPSTPQAEPVEAARGVLTRIISGVQLDDGDEVAQGLQQRAQQATEMELQRLTDELLALLNRSPAVVVASEAVTTEGEVVSETVAEEEPLESAPHAAEVLLQLMERLALPEELAERAELVKDQILSASDMAEWKAVLEAIADLISELRAKIQRERHDLEKFLEQITARLDELDEHLQGSSEVREASMKSAGEMRSQVQAQVAGISNSVEEASDIDVLKQDVQERIDTILRHVDRHHDDEVSRNEQLEEQVKTMQASLQDLEQESGELRTRMEQERSQAITDALTGINNRMAFDERIEQEFSRWKRFKEPLSLTVVDVDFFKKVNDTYGHKAGDKVLMTIAGLLGKNIRETDFLARYGGEKFVVIMPGADAEAAFEVADKLRMAIEKCGFHYQDKHVTITISCGISQFHSGDDPEKVFERADAALYKAKENGRNRCEIGK</sequence>
<dbReference type="PANTHER" id="PTHR45138">
    <property type="entry name" value="REGULATORY COMPONENTS OF SENSORY TRANSDUCTION SYSTEM"/>
    <property type="match status" value="1"/>
</dbReference>
<dbReference type="CDD" id="cd01949">
    <property type="entry name" value="GGDEF"/>
    <property type="match status" value="1"/>
</dbReference>
<organism evidence="7 8">
    <name type="scientific">Solemya pervernicosa gill symbiont</name>
    <dbReference type="NCBI Taxonomy" id="642797"/>
    <lineage>
        <taxon>Bacteria</taxon>
        <taxon>Pseudomonadati</taxon>
        <taxon>Pseudomonadota</taxon>
        <taxon>Gammaproteobacteria</taxon>
        <taxon>sulfur-oxidizing symbionts</taxon>
    </lineage>
</organism>
<evidence type="ECO:0000256" key="3">
    <source>
        <dbReference type="ARBA" id="ARBA00034247"/>
    </source>
</evidence>
<feature type="coiled-coil region" evidence="4">
    <location>
        <begin position="462"/>
        <end position="503"/>
    </location>
</feature>
<dbReference type="EC" id="2.7.7.65" evidence="2"/>
<reference evidence="7 8" key="1">
    <citation type="submission" date="2016-11" db="EMBL/GenBank/DDBJ databases">
        <title>Mixed transmission modes and dynamic genome evolution in an obligate animal-bacterial symbiosis.</title>
        <authorList>
            <person name="Russell S.L."/>
            <person name="Corbett-Detig R.B."/>
            <person name="Cavanaugh C.M."/>
        </authorList>
    </citation>
    <scope>NUCLEOTIDE SEQUENCE [LARGE SCALE GENOMIC DNA]</scope>
    <source>
        <strain evidence="7">Sveles-Q1</strain>
    </source>
</reference>
<comment type="catalytic activity">
    <reaction evidence="3">
        <text>2 GTP = 3',3'-c-di-GMP + 2 diphosphate</text>
        <dbReference type="Rhea" id="RHEA:24898"/>
        <dbReference type="ChEBI" id="CHEBI:33019"/>
        <dbReference type="ChEBI" id="CHEBI:37565"/>
        <dbReference type="ChEBI" id="CHEBI:58805"/>
        <dbReference type="EC" id="2.7.7.65"/>
    </reaction>
</comment>
<proteinExistence type="predicted"/>
<feature type="region of interest" description="Disordered" evidence="5">
    <location>
        <begin position="161"/>
        <end position="237"/>
    </location>
</feature>
<dbReference type="OrthoDB" id="9803824at2"/>
<dbReference type="PANTHER" id="PTHR45138:SF9">
    <property type="entry name" value="DIGUANYLATE CYCLASE DGCM-RELATED"/>
    <property type="match status" value="1"/>
</dbReference>
<evidence type="ECO:0000256" key="1">
    <source>
        <dbReference type="ARBA" id="ARBA00001946"/>
    </source>
</evidence>
<dbReference type="RefSeq" id="WP_078483802.1">
    <property type="nucleotide sequence ID" value="NZ_MPRL01000035.1"/>
</dbReference>
<evidence type="ECO:0000256" key="2">
    <source>
        <dbReference type="ARBA" id="ARBA00012528"/>
    </source>
</evidence>
<evidence type="ECO:0000259" key="6">
    <source>
        <dbReference type="PROSITE" id="PS50887"/>
    </source>
</evidence>
<evidence type="ECO:0000313" key="8">
    <source>
        <dbReference type="Proteomes" id="UP000191110"/>
    </source>
</evidence>
<dbReference type="InterPro" id="IPR050469">
    <property type="entry name" value="Diguanylate_Cyclase"/>
</dbReference>
<dbReference type="Gene3D" id="3.30.70.270">
    <property type="match status" value="1"/>
</dbReference>
<feature type="compositionally biased region" description="Acidic residues" evidence="5">
    <location>
        <begin position="191"/>
        <end position="201"/>
    </location>
</feature>
<feature type="coiled-coil region" evidence="4">
    <location>
        <begin position="363"/>
        <end position="401"/>
    </location>
</feature>
<dbReference type="Proteomes" id="UP000191110">
    <property type="component" value="Unassembled WGS sequence"/>
</dbReference>
<dbReference type="NCBIfam" id="TIGR00254">
    <property type="entry name" value="GGDEF"/>
    <property type="match status" value="1"/>
</dbReference>
<evidence type="ECO:0000256" key="5">
    <source>
        <dbReference type="SAM" id="MobiDB-lite"/>
    </source>
</evidence>
<evidence type="ECO:0000313" key="7">
    <source>
        <dbReference type="EMBL" id="OOZ40016.1"/>
    </source>
</evidence>
<feature type="domain" description="GGDEF" evidence="6">
    <location>
        <begin position="534"/>
        <end position="665"/>
    </location>
</feature>
<gene>
    <name evidence="7" type="ORF">BOW53_09265</name>
</gene>
<keyword evidence="4" id="KW-0175">Coiled coil</keyword>
<dbReference type="InterPro" id="IPR048516">
    <property type="entry name" value="DGCcoil"/>
</dbReference>
<dbReference type="EMBL" id="MPRL01000035">
    <property type="protein sequence ID" value="OOZ40016.1"/>
    <property type="molecule type" value="Genomic_DNA"/>
</dbReference>
<comment type="caution">
    <text evidence="7">The sequence shown here is derived from an EMBL/GenBank/DDBJ whole genome shotgun (WGS) entry which is preliminary data.</text>
</comment>
<dbReference type="FunFam" id="3.30.70.270:FF:000001">
    <property type="entry name" value="Diguanylate cyclase domain protein"/>
    <property type="match status" value="1"/>
</dbReference>
<dbReference type="SMART" id="SM00267">
    <property type="entry name" value="GGDEF"/>
    <property type="match status" value="1"/>
</dbReference>
<comment type="cofactor">
    <cofactor evidence="1">
        <name>Mg(2+)</name>
        <dbReference type="ChEBI" id="CHEBI:18420"/>
    </cofactor>
</comment>
<dbReference type="PROSITE" id="PS50887">
    <property type="entry name" value="GGDEF"/>
    <property type="match status" value="1"/>
</dbReference>
<dbReference type="Pfam" id="PF00990">
    <property type="entry name" value="GGDEF"/>
    <property type="match status" value="1"/>
</dbReference>
<dbReference type="AlphaFoldDB" id="A0A1T2L511"/>
<name>A0A1T2L511_9GAMM</name>
<evidence type="ECO:0000256" key="4">
    <source>
        <dbReference type="SAM" id="Coils"/>
    </source>
</evidence>
<accession>A0A1T2L511</accession>
<dbReference type="GO" id="GO:0052621">
    <property type="term" value="F:diguanylate cyclase activity"/>
    <property type="evidence" value="ECO:0007669"/>
    <property type="project" value="UniProtKB-EC"/>
</dbReference>
<dbReference type="InterPro" id="IPR000160">
    <property type="entry name" value="GGDEF_dom"/>
</dbReference>
<dbReference type="Pfam" id="PF20975">
    <property type="entry name" value="DGCcoil"/>
    <property type="match status" value="1"/>
</dbReference>
<dbReference type="InterPro" id="IPR029787">
    <property type="entry name" value="Nucleotide_cyclase"/>
</dbReference>
<keyword evidence="8" id="KW-1185">Reference proteome</keyword>